<accession>A0ACB8QES9</accession>
<name>A0ACB8QES9_9AGAM</name>
<comment type="caution">
    <text evidence="1">The sequence shown here is derived from an EMBL/GenBank/DDBJ whole genome shotgun (WGS) entry which is preliminary data.</text>
</comment>
<evidence type="ECO:0000313" key="1">
    <source>
        <dbReference type="EMBL" id="KAI0029811.1"/>
    </source>
</evidence>
<keyword evidence="2" id="KW-1185">Reference proteome</keyword>
<gene>
    <name evidence="1" type="ORF">K488DRAFT_72688</name>
</gene>
<dbReference type="EMBL" id="MU273655">
    <property type="protein sequence ID" value="KAI0029811.1"/>
    <property type="molecule type" value="Genomic_DNA"/>
</dbReference>
<sequence length="731" mass="80133">MFAENVNASVGDISPESLAALFGSLTPDSKRAFVYQYLLPLVGPSSSAASALQSLCTAHAGMPALGRMSRATMLEQLRREMGRTLDGRGDILDEIVMTLVRWIEDIWSVVMEYQTDFEEAHNCLLLVADVVVGVCGACISPSGCRCFVMNATLDVSITRRKTHQTVKTFQLDGLPGFRSVLLWVWRDLFVAMLAHGSREDAIPRMLDEIREATDWRALVDMLYGARSLDEDGEFIDDEDDMEEFDFLAGYDCPNGYHCHRTCPFHPPHWSLALDDAMDSLRNIVTESLLCTFARAPAAPLFRAIIAITTNTSSRTLMLSSLHNMALTSPGAFVAALEIHADEGDTHELWRLLDSGRHLLRPRDARVLQLMTFTLSHDTSSQSRARVQELIKRELLDSARCIIAALLPTFGQLYDPASAELLRRALAHPPGRLARENALGDWIKAVSTQGNPGAGAGFAAQMAALAGMMGIAVPLDEAEGAVEAMGIPSNLTREEEEEVEGIKARFDGWIICAEGVGRMGAILIAVARELRSEVKWIEEEDFIEALGKKYSFLLPAGQDLIQVHRLDVRGRETVVDALDALRTFVRAQRRKEDEARQRQARKTAKEARAKEAKTKGKRKASANEDAKAGTSKDAAKSKDGQKSKNGASKLKDSKGKGKASASPAPPRQRPVKSGLYCPLTPRSAFGEPRSLQSRESECASTSPGESDEPEHLAATLRQPLKHATGRPFSAQL</sequence>
<reference evidence="1" key="1">
    <citation type="submission" date="2021-02" db="EMBL/GenBank/DDBJ databases">
        <authorList>
            <consortium name="DOE Joint Genome Institute"/>
            <person name="Ahrendt S."/>
            <person name="Looney B.P."/>
            <person name="Miyauchi S."/>
            <person name="Morin E."/>
            <person name="Drula E."/>
            <person name="Courty P.E."/>
            <person name="Chicoki N."/>
            <person name="Fauchery L."/>
            <person name="Kohler A."/>
            <person name="Kuo A."/>
            <person name="Labutti K."/>
            <person name="Pangilinan J."/>
            <person name="Lipzen A."/>
            <person name="Riley R."/>
            <person name="Andreopoulos W."/>
            <person name="He G."/>
            <person name="Johnson J."/>
            <person name="Barry K.W."/>
            <person name="Grigoriev I.V."/>
            <person name="Nagy L."/>
            <person name="Hibbett D."/>
            <person name="Henrissat B."/>
            <person name="Matheny P.B."/>
            <person name="Labbe J."/>
            <person name="Martin F."/>
        </authorList>
    </citation>
    <scope>NUCLEOTIDE SEQUENCE</scope>
    <source>
        <strain evidence="1">EC-137</strain>
    </source>
</reference>
<reference evidence="1" key="2">
    <citation type="journal article" date="2022" name="New Phytol.">
        <title>Evolutionary transition to the ectomycorrhizal habit in the genomes of a hyperdiverse lineage of mushroom-forming fungi.</title>
        <authorList>
            <person name="Looney B."/>
            <person name="Miyauchi S."/>
            <person name="Morin E."/>
            <person name="Drula E."/>
            <person name="Courty P.E."/>
            <person name="Kohler A."/>
            <person name="Kuo A."/>
            <person name="LaButti K."/>
            <person name="Pangilinan J."/>
            <person name="Lipzen A."/>
            <person name="Riley R."/>
            <person name="Andreopoulos W."/>
            <person name="He G."/>
            <person name="Johnson J."/>
            <person name="Nolan M."/>
            <person name="Tritt A."/>
            <person name="Barry K.W."/>
            <person name="Grigoriev I.V."/>
            <person name="Nagy L.G."/>
            <person name="Hibbett D."/>
            <person name="Henrissat B."/>
            <person name="Matheny P.B."/>
            <person name="Labbe J."/>
            <person name="Martin F.M."/>
        </authorList>
    </citation>
    <scope>NUCLEOTIDE SEQUENCE</scope>
    <source>
        <strain evidence="1">EC-137</strain>
    </source>
</reference>
<dbReference type="Proteomes" id="UP000814128">
    <property type="component" value="Unassembled WGS sequence"/>
</dbReference>
<protein>
    <submittedName>
        <fullName evidence="1">Uncharacterized protein</fullName>
    </submittedName>
</protein>
<evidence type="ECO:0000313" key="2">
    <source>
        <dbReference type="Proteomes" id="UP000814128"/>
    </source>
</evidence>
<organism evidence="1 2">
    <name type="scientific">Vararia minispora EC-137</name>
    <dbReference type="NCBI Taxonomy" id="1314806"/>
    <lineage>
        <taxon>Eukaryota</taxon>
        <taxon>Fungi</taxon>
        <taxon>Dikarya</taxon>
        <taxon>Basidiomycota</taxon>
        <taxon>Agaricomycotina</taxon>
        <taxon>Agaricomycetes</taxon>
        <taxon>Russulales</taxon>
        <taxon>Lachnocladiaceae</taxon>
        <taxon>Vararia</taxon>
    </lineage>
</organism>
<proteinExistence type="predicted"/>